<keyword evidence="5" id="KW-1185">Reference proteome</keyword>
<dbReference type="RefSeq" id="WP_109228659.1">
    <property type="nucleotide sequence ID" value="NZ_PYHR01000002.1"/>
</dbReference>
<sequence length="174" mass="19058">MPATAEGVRLAPLNATHWEQVHAIYAAGIAGGHATFSDTPPTWSKFDGDKLPLLRTVALDGAGRVIGWLACAPHSRRLVFVGVIEVSIYVHPDHRQQGVGRALLTNLVEESERAGFWTLQSSVFPENEASIALHSSLGFRMLGTRERVGKMTHGPMAGVWRDLVVLERRSEQVE</sequence>
<dbReference type="PROSITE" id="PS51186">
    <property type="entry name" value="GNAT"/>
    <property type="match status" value="1"/>
</dbReference>
<evidence type="ECO:0000256" key="1">
    <source>
        <dbReference type="ARBA" id="ARBA00022679"/>
    </source>
</evidence>
<evidence type="ECO:0000313" key="5">
    <source>
        <dbReference type="Proteomes" id="UP000245166"/>
    </source>
</evidence>
<protein>
    <submittedName>
        <fullName evidence="4">N-acetyltransferase</fullName>
    </submittedName>
</protein>
<accession>A0A2U1ZTG7</accession>
<dbReference type="AlphaFoldDB" id="A0A2U1ZTG7"/>
<dbReference type="CDD" id="cd04301">
    <property type="entry name" value="NAT_SF"/>
    <property type="match status" value="1"/>
</dbReference>
<dbReference type="Gene3D" id="3.40.630.30">
    <property type="match status" value="1"/>
</dbReference>
<comment type="caution">
    <text evidence="4">The sequence shown here is derived from an EMBL/GenBank/DDBJ whole genome shotgun (WGS) entry which is preliminary data.</text>
</comment>
<keyword evidence="2" id="KW-0012">Acyltransferase</keyword>
<evidence type="ECO:0000313" key="4">
    <source>
        <dbReference type="EMBL" id="PWD50276.1"/>
    </source>
</evidence>
<dbReference type="GO" id="GO:0016747">
    <property type="term" value="F:acyltransferase activity, transferring groups other than amino-acyl groups"/>
    <property type="evidence" value="ECO:0007669"/>
    <property type="project" value="InterPro"/>
</dbReference>
<dbReference type="PANTHER" id="PTHR43072:SF23">
    <property type="entry name" value="UPF0039 PROTEIN C11D3.02C"/>
    <property type="match status" value="1"/>
</dbReference>
<dbReference type="InterPro" id="IPR000182">
    <property type="entry name" value="GNAT_dom"/>
</dbReference>
<keyword evidence="1" id="KW-0808">Transferase</keyword>
<organism evidence="4 5">
    <name type="scientific">Serinibacter arcticus</name>
    <dbReference type="NCBI Taxonomy" id="1655435"/>
    <lineage>
        <taxon>Bacteria</taxon>
        <taxon>Bacillati</taxon>
        <taxon>Actinomycetota</taxon>
        <taxon>Actinomycetes</taxon>
        <taxon>Micrococcales</taxon>
        <taxon>Beutenbergiaceae</taxon>
        <taxon>Serinibacter</taxon>
    </lineage>
</organism>
<dbReference type="SUPFAM" id="SSF55729">
    <property type="entry name" value="Acyl-CoA N-acyltransferases (Nat)"/>
    <property type="match status" value="1"/>
</dbReference>
<feature type="domain" description="N-acetyltransferase" evidence="3">
    <location>
        <begin position="8"/>
        <end position="161"/>
    </location>
</feature>
<dbReference type="Pfam" id="PF00583">
    <property type="entry name" value="Acetyltransf_1"/>
    <property type="match status" value="1"/>
</dbReference>
<proteinExistence type="predicted"/>
<dbReference type="OrthoDB" id="3173333at2"/>
<evidence type="ECO:0000256" key="2">
    <source>
        <dbReference type="ARBA" id="ARBA00023315"/>
    </source>
</evidence>
<dbReference type="PANTHER" id="PTHR43072">
    <property type="entry name" value="N-ACETYLTRANSFERASE"/>
    <property type="match status" value="1"/>
</dbReference>
<dbReference type="Proteomes" id="UP000245166">
    <property type="component" value="Unassembled WGS sequence"/>
</dbReference>
<evidence type="ECO:0000259" key="3">
    <source>
        <dbReference type="PROSITE" id="PS51186"/>
    </source>
</evidence>
<gene>
    <name evidence="4" type="ORF">C8046_05970</name>
</gene>
<reference evidence="4 5" key="1">
    <citation type="submission" date="2018-03" db="EMBL/GenBank/DDBJ databases">
        <title>Genome assembly of novel Miniimonas species PCH200.</title>
        <authorList>
            <person name="Thakur V."/>
            <person name="Kumar V."/>
            <person name="Singh D."/>
        </authorList>
    </citation>
    <scope>NUCLEOTIDE SEQUENCE [LARGE SCALE GENOMIC DNA]</scope>
    <source>
        <strain evidence="4 5">PCH200</strain>
    </source>
</reference>
<name>A0A2U1ZTG7_9MICO</name>
<dbReference type="EMBL" id="PYHR01000002">
    <property type="protein sequence ID" value="PWD50276.1"/>
    <property type="molecule type" value="Genomic_DNA"/>
</dbReference>
<dbReference type="InterPro" id="IPR016181">
    <property type="entry name" value="Acyl_CoA_acyltransferase"/>
</dbReference>